<reference evidence="1" key="1">
    <citation type="submission" date="2025-08" db="UniProtKB">
        <authorList>
            <consortium name="Ensembl"/>
        </authorList>
    </citation>
    <scope>IDENTIFICATION</scope>
</reference>
<dbReference type="Proteomes" id="UP000261420">
    <property type="component" value="Unplaced"/>
</dbReference>
<keyword evidence="2" id="KW-1185">Reference proteome</keyword>
<organism evidence="1 2">
    <name type="scientific">Seriola dumerili</name>
    <name type="common">Greater amberjack</name>
    <name type="synonym">Caranx dumerili</name>
    <dbReference type="NCBI Taxonomy" id="41447"/>
    <lineage>
        <taxon>Eukaryota</taxon>
        <taxon>Metazoa</taxon>
        <taxon>Chordata</taxon>
        <taxon>Craniata</taxon>
        <taxon>Vertebrata</taxon>
        <taxon>Euteleostomi</taxon>
        <taxon>Actinopterygii</taxon>
        <taxon>Neopterygii</taxon>
        <taxon>Teleostei</taxon>
        <taxon>Neoteleostei</taxon>
        <taxon>Acanthomorphata</taxon>
        <taxon>Carangaria</taxon>
        <taxon>Carangiformes</taxon>
        <taxon>Carangidae</taxon>
        <taxon>Seriola</taxon>
    </lineage>
</organism>
<proteinExistence type="predicted"/>
<reference evidence="1" key="2">
    <citation type="submission" date="2025-09" db="UniProtKB">
        <authorList>
            <consortium name="Ensembl"/>
        </authorList>
    </citation>
    <scope>IDENTIFICATION</scope>
</reference>
<evidence type="ECO:0000313" key="1">
    <source>
        <dbReference type="Ensembl" id="ENSSDUP00000029445.1"/>
    </source>
</evidence>
<protein>
    <submittedName>
        <fullName evidence="1">Uncharacterized protein</fullName>
    </submittedName>
</protein>
<name>A0A3B4VI24_SERDU</name>
<sequence length="293" mass="33309">LNCIALFILVDDGWKTVLPSFSDDQCIQNLSMSIEIFQYICLKPALKRVNTDYHISLPPQKSFAGVLFTKNTEVKEFCFCVEEILLPEIIRMPNKKKLKQLSLYFEHRWRLQQSVGAPDGSHILILAPWEYHYFSGKGWYSLVLQAVDDAGGLFWKVYTGSLHNAGVLCLCAWWELAGSCFSQQHKNTGGLDVGHYSPEDAAYPVTSWLMKPHETRKQERQRSRSADSKHNLSALASALEDEEVVLSRGRILTSCPVNTKLAEALQLFFKKFLWSENTYPPAALPFICPKFSP</sequence>
<dbReference type="Ensembl" id="ENSSDUT00000029943.1">
    <property type="protein sequence ID" value="ENSSDUP00000029445.1"/>
    <property type="gene ID" value="ENSSDUG00000021218.1"/>
</dbReference>
<dbReference type="AlphaFoldDB" id="A0A3B4VI24"/>
<evidence type="ECO:0000313" key="2">
    <source>
        <dbReference type="Proteomes" id="UP000261420"/>
    </source>
</evidence>
<dbReference type="GeneTree" id="ENSGT00940000163250"/>
<accession>A0A3B4VI24</accession>